<protein>
    <submittedName>
        <fullName evidence="1">RIO1 family regulatory kinase/ATPase</fullName>
    </submittedName>
</protein>
<organism evidence="1 2">
    <name type="scientific">Candidatus Aramenus sulfurataquae</name>
    <dbReference type="NCBI Taxonomy" id="1326980"/>
    <lineage>
        <taxon>Archaea</taxon>
        <taxon>Thermoproteota</taxon>
        <taxon>Thermoprotei</taxon>
        <taxon>Sulfolobales</taxon>
        <taxon>Sulfolobaceae</taxon>
        <taxon>Candidatus Aramenus</taxon>
    </lineage>
</organism>
<name>A0ACC6TLU2_9CREN</name>
<dbReference type="Proteomes" id="UP000053480">
    <property type="component" value="Unassembled WGS sequence"/>
</dbReference>
<comment type="caution">
    <text evidence="1">The sequence shown here is derived from an EMBL/GenBank/DDBJ whole genome shotgun (WGS) entry which is preliminary data.</text>
</comment>
<evidence type="ECO:0000313" key="2">
    <source>
        <dbReference type="Proteomes" id="UP000053480"/>
    </source>
</evidence>
<reference evidence="1" key="1">
    <citation type="submission" date="2024-07" db="EMBL/GenBank/DDBJ databases">
        <title>Metagenome and Metagenome-Assembled Genomes of Archaea from a hot spring from the geothermal field of Los Azufres, Mexico.</title>
        <authorList>
            <person name="Marin-Paredes R."/>
            <person name="Martinez-Romero E."/>
            <person name="Servin-Garciduenas L.E."/>
        </authorList>
    </citation>
    <scope>NUCLEOTIDE SEQUENCE</scope>
    <source>
        <strain evidence="1">AZ1-454</strain>
    </source>
</reference>
<proteinExistence type="predicted"/>
<accession>A0ACC6TLU2</accession>
<gene>
    <name evidence="1" type="ORF">TQ35_0000460</name>
</gene>
<evidence type="ECO:0000313" key="1">
    <source>
        <dbReference type="EMBL" id="MEW9490683.1"/>
    </source>
</evidence>
<dbReference type="EMBL" id="JZWS03000001">
    <property type="protein sequence ID" value="MEW9490683.1"/>
    <property type="molecule type" value="Genomic_DNA"/>
</dbReference>
<sequence>MPLASLAEKTSLVSSSDYAVLKTLIELRDLYEYVPKSVLKDRLGFTNKELDVALVKLEGLRLISRERIKGEMSYRLSFSGIDVVATKSLYAKGVVKSLGDVIGEGKESIVYYGYDFNDNVIAVKFHRVGRTSYRNARKLRGYTERKSWVSVTLDNAKREYEALECVSKNMGSVPRPLGLAYNGVASEFVEGNKLMYANLSSPKEVLDAILGTIRIAFNYCEGLVHGDLSPYNVIVDDSEKPYVIDWPQWQRHNNELLRRDLLNILDFFRRKYGIEYDLDQAIEYVSGGS</sequence>